<sequence>MGLQMSKEQMVSITDLVRAFGKYLDEAADQDLVILKHNRPVAVLVDFERYEKLREQREELLELREHLEIYQMVKEREGSPVEEISLEALSKAYDI</sequence>
<dbReference type="InterPro" id="IPR051405">
    <property type="entry name" value="phD/YefM_antitoxin"/>
</dbReference>
<comment type="caution">
    <text evidence="3">The sequence shown here is derived from an EMBL/GenBank/DDBJ whole genome shotgun (WGS) entry which is preliminary data.</text>
</comment>
<protein>
    <recommendedName>
        <fullName evidence="2">Antitoxin</fullName>
    </recommendedName>
</protein>
<dbReference type="PANTHER" id="PTHR33713:SF10">
    <property type="entry name" value="ANTITOXIN YAFN"/>
    <property type="match status" value="1"/>
</dbReference>
<evidence type="ECO:0000313" key="4">
    <source>
        <dbReference type="Proteomes" id="UP000179157"/>
    </source>
</evidence>
<dbReference type="PANTHER" id="PTHR33713">
    <property type="entry name" value="ANTITOXIN YAFN-RELATED"/>
    <property type="match status" value="1"/>
</dbReference>
<evidence type="ECO:0000313" key="3">
    <source>
        <dbReference type="EMBL" id="OGF55266.1"/>
    </source>
</evidence>
<dbReference type="Proteomes" id="UP000179157">
    <property type="component" value="Unassembled WGS sequence"/>
</dbReference>
<dbReference type="Pfam" id="PF02604">
    <property type="entry name" value="PhdYeFM_antitox"/>
    <property type="match status" value="1"/>
</dbReference>
<accession>A0A1F5UVS8</accession>
<dbReference type="SUPFAM" id="SSF143120">
    <property type="entry name" value="YefM-like"/>
    <property type="match status" value="1"/>
</dbReference>
<comment type="function">
    <text evidence="2">Antitoxin component of a type II toxin-antitoxin (TA) system.</text>
</comment>
<dbReference type="InterPro" id="IPR036165">
    <property type="entry name" value="YefM-like_sf"/>
</dbReference>
<dbReference type="EMBL" id="MFGX01000059">
    <property type="protein sequence ID" value="OGF55266.1"/>
    <property type="molecule type" value="Genomic_DNA"/>
</dbReference>
<evidence type="ECO:0000256" key="2">
    <source>
        <dbReference type="RuleBase" id="RU362080"/>
    </source>
</evidence>
<reference evidence="3 4" key="1">
    <citation type="journal article" date="2016" name="Nat. Commun.">
        <title>Thousands of microbial genomes shed light on interconnected biogeochemical processes in an aquifer system.</title>
        <authorList>
            <person name="Anantharaman K."/>
            <person name="Brown C.T."/>
            <person name="Hug L.A."/>
            <person name="Sharon I."/>
            <person name="Castelle C.J."/>
            <person name="Probst A.J."/>
            <person name="Thomas B.C."/>
            <person name="Singh A."/>
            <person name="Wilkins M.J."/>
            <person name="Karaoz U."/>
            <person name="Brodie E.L."/>
            <person name="Williams K.H."/>
            <person name="Hubbard S.S."/>
            <person name="Banfield J.F."/>
        </authorList>
    </citation>
    <scope>NUCLEOTIDE SEQUENCE [LARGE SCALE GENOMIC DNA]</scope>
    <source>
        <strain evidence="4">RBG_16_55_9</strain>
    </source>
</reference>
<name>A0A1F5UVS8_FRAXR</name>
<dbReference type="AlphaFoldDB" id="A0A1F5UVS8"/>
<evidence type="ECO:0000256" key="1">
    <source>
        <dbReference type="ARBA" id="ARBA00009981"/>
    </source>
</evidence>
<dbReference type="NCBIfam" id="TIGR01552">
    <property type="entry name" value="phd_fam"/>
    <property type="match status" value="1"/>
</dbReference>
<comment type="similarity">
    <text evidence="1 2">Belongs to the phD/YefM antitoxin family.</text>
</comment>
<gene>
    <name evidence="3" type="ORF">A2Z21_09300</name>
</gene>
<dbReference type="InterPro" id="IPR006442">
    <property type="entry name" value="Antitoxin_Phd/YefM"/>
</dbReference>
<proteinExistence type="inferred from homology"/>
<dbReference type="Gene3D" id="3.40.1620.10">
    <property type="entry name" value="YefM-like domain"/>
    <property type="match status" value="1"/>
</dbReference>
<organism evidence="3 4">
    <name type="scientific">Fraserbacteria sp. (strain RBG_16_55_9)</name>
    <dbReference type="NCBI Taxonomy" id="1817864"/>
    <lineage>
        <taxon>Bacteria</taxon>
        <taxon>Candidatus Fraseribacteriota</taxon>
    </lineage>
</organism>